<reference evidence="2 3" key="1">
    <citation type="submission" date="2019-05" db="EMBL/GenBank/DDBJ databases">
        <title>Another draft genome of Portunus trituberculatus and its Hox gene families provides insights of decapod evolution.</title>
        <authorList>
            <person name="Jeong J.-H."/>
            <person name="Song I."/>
            <person name="Kim S."/>
            <person name="Choi T."/>
            <person name="Kim D."/>
            <person name="Ryu S."/>
            <person name="Kim W."/>
        </authorList>
    </citation>
    <scope>NUCLEOTIDE SEQUENCE [LARGE SCALE GENOMIC DNA]</scope>
    <source>
        <tissue evidence="2">Muscle</tissue>
    </source>
</reference>
<evidence type="ECO:0000313" key="2">
    <source>
        <dbReference type="EMBL" id="MPC66954.1"/>
    </source>
</evidence>
<feature type="region of interest" description="Disordered" evidence="1">
    <location>
        <begin position="49"/>
        <end position="78"/>
    </location>
</feature>
<proteinExistence type="predicted"/>
<dbReference type="AlphaFoldDB" id="A0A5B7HE64"/>
<organism evidence="2 3">
    <name type="scientific">Portunus trituberculatus</name>
    <name type="common">Swimming crab</name>
    <name type="synonym">Neptunus trituberculatus</name>
    <dbReference type="NCBI Taxonomy" id="210409"/>
    <lineage>
        <taxon>Eukaryota</taxon>
        <taxon>Metazoa</taxon>
        <taxon>Ecdysozoa</taxon>
        <taxon>Arthropoda</taxon>
        <taxon>Crustacea</taxon>
        <taxon>Multicrustacea</taxon>
        <taxon>Malacostraca</taxon>
        <taxon>Eumalacostraca</taxon>
        <taxon>Eucarida</taxon>
        <taxon>Decapoda</taxon>
        <taxon>Pleocyemata</taxon>
        <taxon>Brachyura</taxon>
        <taxon>Eubrachyura</taxon>
        <taxon>Portunoidea</taxon>
        <taxon>Portunidae</taxon>
        <taxon>Portuninae</taxon>
        <taxon>Portunus</taxon>
    </lineage>
</organism>
<gene>
    <name evidence="2" type="ORF">E2C01_061113</name>
</gene>
<sequence>MITGTENPEEAQIFNQRVTPDYLTLPTILSQRGGGNGTRCVEQDQHHSCGSEDWASEGGQGDSTRAVHTSHRRSSEPPWRCRCPTHCCSPMYTI</sequence>
<name>A0A5B7HE64_PORTR</name>
<dbReference type="Proteomes" id="UP000324222">
    <property type="component" value="Unassembled WGS sequence"/>
</dbReference>
<evidence type="ECO:0000256" key="1">
    <source>
        <dbReference type="SAM" id="MobiDB-lite"/>
    </source>
</evidence>
<keyword evidence="3" id="KW-1185">Reference proteome</keyword>
<dbReference type="EMBL" id="VSRR010025557">
    <property type="protein sequence ID" value="MPC66954.1"/>
    <property type="molecule type" value="Genomic_DNA"/>
</dbReference>
<accession>A0A5B7HE64</accession>
<evidence type="ECO:0000313" key="3">
    <source>
        <dbReference type="Proteomes" id="UP000324222"/>
    </source>
</evidence>
<comment type="caution">
    <text evidence="2">The sequence shown here is derived from an EMBL/GenBank/DDBJ whole genome shotgun (WGS) entry which is preliminary data.</text>
</comment>
<protein>
    <submittedName>
        <fullName evidence="2">Uncharacterized protein</fullName>
    </submittedName>
</protein>